<dbReference type="Gene3D" id="3.40.630.30">
    <property type="match status" value="1"/>
</dbReference>
<evidence type="ECO:0000313" key="1">
    <source>
        <dbReference type="EMBL" id="GET20266.1"/>
    </source>
</evidence>
<gene>
    <name evidence="2" type="ORF">CLV93_101612</name>
    <name evidence="1" type="ORF">JCM18694_05120</name>
</gene>
<sequence>MNKNQTIDYISYDKLDVKKWDTCIDNAVNGIIYAYSWYLDIMAGKWDALVMGDYEYVMPLVPRRKYGIWYLYQPYFTQQSGIFSANLLNADVVDKFLKAIPAKYKLIEISLNAFNTHNRLHNFQSERLVTYQLDLIQPYQQLCSAYKINTIRNIRKAQKNNVFVDENIDPGLFMRFTKEHLQKKAPELKDVDFLRLQKLVSYCVRYGRGRISAVYSDHNELLATAFFVWSHHKPIMLVSASSEEGKRQSAMFFMIDQFIQKYSGNPYTLDFEGSTIESVARFYAGFGSTPTEYSFIRRNNLPLFLKWFKQ</sequence>
<name>A0A2P8CKZ3_9BACT</name>
<comment type="caution">
    <text evidence="2">The sequence shown here is derived from an EMBL/GenBank/DDBJ whole genome shotgun (WGS) entry which is preliminary data.</text>
</comment>
<dbReference type="EMBL" id="PYGC01000001">
    <property type="protein sequence ID" value="PSK85646.1"/>
    <property type="molecule type" value="Genomic_DNA"/>
</dbReference>
<dbReference type="SUPFAM" id="SSF55729">
    <property type="entry name" value="Acyl-CoA N-acyltransferases (Nat)"/>
    <property type="match status" value="1"/>
</dbReference>
<evidence type="ECO:0000313" key="3">
    <source>
        <dbReference type="Proteomes" id="UP000240621"/>
    </source>
</evidence>
<keyword evidence="4" id="KW-1185">Reference proteome</keyword>
<protein>
    <recommendedName>
        <fullName evidence="5">Acetyltransferase (GNAT) family protein</fullName>
    </recommendedName>
</protein>
<proteinExistence type="predicted"/>
<dbReference type="Proteomes" id="UP000396862">
    <property type="component" value="Unassembled WGS sequence"/>
</dbReference>
<reference evidence="1 4" key="2">
    <citation type="submission" date="2019-10" db="EMBL/GenBank/DDBJ databases">
        <title>Prolixibacter strains distinguished by the presence of nitrate reductase genes were adept at nitrate-dependent anaerobic corrosion of metallic iron and carbon steel.</title>
        <authorList>
            <person name="Iino T."/>
            <person name="Shono N."/>
            <person name="Ito K."/>
            <person name="Nakamura R."/>
            <person name="Sueoka K."/>
            <person name="Harayama S."/>
            <person name="Ohkuma M."/>
        </authorList>
    </citation>
    <scope>NUCLEOTIDE SEQUENCE [LARGE SCALE GENOMIC DNA]</scope>
    <source>
        <strain evidence="1 4">MIC1-1</strain>
    </source>
</reference>
<reference evidence="2 3" key="1">
    <citation type="submission" date="2018-03" db="EMBL/GenBank/DDBJ databases">
        <title>Genomic Encyclopedia of Archaeal and Bacterial Type Strains, Phase II (KMG-II): from individual species to whole genera.</title>
        <authorList>
            <person name="Goeker M."/>
        </authorList>
    </citation>
    <scope>NUCLEOTIDE SEQUENCE [LARGE SCALE GENOMIC DNA]</scope>
    <source>
        <strain evidence="2 3">DSM 27267</strain>
    </source>
</reference>
<dbReference type="AlphaFoldDB" id="A0A2P8CKZ3"/>
<evidence type="ECO:0000313" key="4">
    <source>
        <dbReference type="Proteomes" id="UP000396862"/>
    </source>
</evidence>
<organism evidence="2 3">
    <name type="scientific">Prolixibacter denitrificans</name>
    <dbReference type="NCBI Taxonomy" id="1541063"/>
    <lineage>
        <taxon>Bacteria</taxon>
        <taxon>Pseudomonadati</taxon>
        <taxon>Bacteroidota</taxon>
        <taxon>Bacteroidia</taxon>
        <taxon>Marinilabiliales</taxon>
        <taxon>Prolixibacteraceae</taxon>
        <taxon>Prolixibacter</taxon>
    </lineage>
</organism>
<dbReference type="Proteomes" id="UP000240621">
    <property type="component" value="Unassembled WGS sequence"/>
</dbReference>
<evidence type="ECO:0008006" key="5">
    <source>
        <dbReference type="Google" id="ProtNLM"/>
    </source>
</evidence>
<accession>A0A2P8CKZ3</accession>
<dbReference type="InterPro" id="IPR016181">
    <property type="entry name" value="Acyl_CoA_acyltransferase"/>
</dbReference>
<evidence type="ECO:0000313" key="2">
    <source>
        <dbReference type="EMBL" id="PSK85646.1"/>
    </source>
</evidence>
<dbReference type="EMBL" id="BLAU01000001">
    <property type="protein sequence ID" value="GET20266.1"/>
    <property type="molecule type" value="Genomic_DNA"/>
</dbReference>